<proteinExistence type="predicted"/>
<dbReference type="EMBL" id="JBFOLK010000006">
    <property type="protein sequence ID" value="KAL2506614.1"/>
    <property type="molecule type" value="Genomic_DNA"/>
</dbReference>
<dbReference type="InterPro" id="IPR025558">
    <property type="entry name" value="DUF4283"/>
</dbReference>
<dbReference type="AlphaFoldDB" id="A0ABD1T1L5"/>
<evidence type="ECO:0000259" key="2">
    <source>
        <dbReference type="Pfam" id="PF14111"/>
    </source>
</evidence>
<feature type="domain" description="DUF4283" evidence="2">
    <location>
        <begin position="109"/>
        <end position="171"/>
    </location>
</feature>
<dbReference type="Pfam" id="PF14111">
    <property type="entry name" value="DUF4283"/>
    <property type="match status" value="1"/>
</dbReference>
<dbReference type="Proteomes" id="UP001604336">
    <property type="component" value="Unassembled WGS sequence"/>
</dbReference>
<keyword evidence="4" id="KW-1185">Reference proteome</keyword>
<sequence length="200" mass="22790">MMGLRLRIKKHQNAGSKMGVEARTVPKSPSVSQTLGDCDTESESSSEKCHSVNDGINILNVADPTRKKAPWVSLFSDNRKPHDCLKLPVFENLPEKLIFKYEDVEDVETAWRYCLIGYFAGRFMGKKALLGLCDSWKVNYKYYADASGWLVFKFEDESSRDRVLNAGPYFMPEFFDFNEFEISSMPVWTVTGSTIRILGD</sequence>
<name>A0ABD1T1L5_9LAMI</name>
<accession>A0ABD1T1L5</accession>
<reference evidence="4" key="1">
    <citation type="submission" date="2024-07" db="EMBL/GenBank/DDBJ databases">
        <title>Two chromosome-level genome assemblies of Korean endemic species Abeliophyllum distichum and Forsythia ovata (Oleaceae).</title>
        <authorList>
            <person name="Jang H."/>
        </authorList>
    </citation>
    <scope>NUCLEOTIDE SEQUENCE [LARGE SCALE GENOMIC DNA]</scope>
</reference>
<comment type="caution">
    <text evidence="3">The sequence shown here is derived from an EMBL/GenBank/DDBJ whole genome shotgun (WGS) entry which is preliminary data.</text>
</comment>
<feature type="region of interest" description="Disordered" evidence="1">
    <location>
        <begin position="13"/>
        <end position="45"/>
    </location>
</feature>
<evidence type="ECO:0000313" key="3">
    <source>
        <dbReference type="EMBL" id="KAL2506614.1"/>
    </source>
</evidence>
<protein>
    <submittedName>
        <fullName evidence="3">DUF4283 domain-containing protein</fullName>
    </submittedName>
</protein>
<evidence type="ECO:0000313" key="4">
    <source>
        <dbReference type="Proteomes" id="UP001604336"/>
    </source>
</evidence>
<gene>
    <name evidence="3" type="ORF">Adt_22235</name>
</gene>
<evidence type="ECO:0000256" key="1">
    <source>
        <dbReference type="SAM" id="MobiDB-lite"/>
    </source>
</evidence>
<organism evidence="3 4">
    <name type="scientific">Abeliophyllum distichum</name>
    <dbReference type="NCBI Taxonomy" id="126358"/>
    <lineage>
        <taxon>Eukaryota</taxon>
        <taxon>Viridiplantae</taxon>
        <taxon>Streptophyta</taxon>
        <taxon>Embryophyta</taxon>
        <taxon>Tracheophyta</taxon>
        <taxon>Spermatophyta</taxon>
        <taxon>Magnoliopsida</taxon>
        <taxon>eudicotyledons</taxon>
        <taxon>Gunneridae</taxon>
        <taxon>Pentapetalae</taxon>
        <taxon>asterids</taxon>
        <taxon>lamiids</taxon>
        <taxon>Lamiales</taxon>
        <taxon>Oleaceae</taxon>
        <taxon>Forsythieae</taxon>
        <taxon>Abeliophyllum</taxon>
    </lineage>
</organism>